<evidence type="ECO:0000313" key="1">
    <source>
        <dbReference type="EMBL" id="KAJ3656504.1"/>
    </source>
</evidence>
<gene>
    <name evidence="1" type="ORF">Zmor_015577</name>
</gene>
<dbReference type="Proteomes" id="UP001168821">
    <property type="component" value="Unassembled WGS sequence"/>
</dbReference>
<keyword evidence="2" id="KW-1185">Reference proteome</keyword>
<dbReference type="Gene3D" id="3.30.420.10">
    <property type="entry name" value="Ribonuclease H-like superfamily/Ribonuclease H"/>
    <property type="match status" value="1"/>
</dbReference>
<sequence>MHLKFEPISRQQSASIHVSNSSKTWLRRENIALLPWPAKNPYLNPIENVCGSLVRDIYKHGKQYATINELKDGILKTWENLDVNYITVVSIHPPNFE</sequence>
<evidence type="ECO:0000313" key="2">
    <source>
        <dbReference type="Proteomes" id="UP001168821"/>
    </source>
</evidence>
<name>A0AA38IN21_9CUCU</name>
<reference evidence="1" key="1">
    <citation type="journal article" date="2023" name="G3 (Bethesda)">
        <title>Whole genome assemblies of Zophobas morio and Tenebrio molitor.</title>
        <authorList>
            <person name="Kaur S."/>
            <person name="Stinson S.A."/>
            <person name="diCenzo G.C."/>
        </authorList>
    </citation>
    <scope>NUCLEOTIDE SEQUENCE</scope>
    <source>
        <strain evidence="1">QUZm001</strain>
    </source>
</reference>
<organism evidence="1 2">
    <name type="scientific">Zophobas morio</name>
    <dbReference type="NCBI Taxonomy" id="2755281"/>
    <lineage>
        <taxon>Eukaryota</taxon>
        <taxon>Metazoa</taxon>
        <taxon>Ecdysozoa</taxon>
        <taxon>Arthropoda</taxon>
        <taxon>Hexapoda</taxon>
        <taxon>Insecta</taxon>
        <taxon>Pterygota</taxon>
        <taxon>Neoptera</taxon>
        <taxon>Endopterygota</taxon>
        <taxon>Coleoptera</taxon>
        <taxon>Polyphaga</taxon>
        <taxon>Cucujiformia</taxon>
        <taxon>Tenebrionidae</taxon>
        <taxon>Zophobas</taxon>
    </lineage>
</organism>
<proteinExistence type="predicted"/>
<accession>A0AA38IN21</accession>
<comment type="caution">
    <text evidence="1">The sequence shown here is derived from an EMBL/GenBank/DDBJ whole genome shotgun (WGS) entry which is preliminary data.</text>
</comment>
<protein>
    <recommendedName>
        <fullName evidence="3">Tc1-like transposase DDE domain-containing protein</fullName>
    </recommendedName>
</protein>
<dbReference type="GO" id="GO:0003676">
    <property type="term" value="F:nucleic acid binding"/>
    <property type="evidence" value="ECO:0007669"/>
    <property type="project" value="InterPro"/>
</dbReference>
<dbReference type="EMBL" id="JALNTZ010000004">
    <property type="protein sequence ID" value="KAJ3656504.1"/>
    <property type="molecule type" value="Genomic_DNA"/>
</dbReference>
<dbReference type="InterPro" id="IPR036397">
    <property type="entry name" value="RNaseH_sf"/>
</dbReference>
<dbReference type="AlphaFoldDB" id="A0AA38IN21"/>
<evidence type="ECO:0008006" key="3">
    <source>
        <dbReference type="Google" id="ProtNLM"/>
    </source>
</evidence>